<name>A0A0D3JSK6_EMIH1</name>
<feature type="signal peptide" evidence="1">
    <location>
        <begin position="1"/>
        <end position="19"/>
    </location>
</feature>
<dbReference type="Pfam" id="PF10294">
    <property type="entry name" value="Methyltransf_16"/>
    <property type="match status" value="1"/>
</dbReference>
<dbReference type="HOGENOM" id="CLU_886886_0_0_1"/>
<dbReference type="STRING" id="2903.R1EU80"/>
<organism evidence="2 3">
    <name type="scientific">Emiliania huxleyi (strain CCMP1516)</name>
    <dbReference type="NCBI Taxonomy" id="280463"/>
    <lineage>
        <taxon>Eukaryota</taxon>
        <taxon>Haptista</taxon>
        <taxon>Haptophyta</taxon>
        <taxon>Prymnesiophyceae</taxon>
        <taxon>Isochrysidales</taxon>
        <taxon>Noelaerhabdaceae</taxon>
        <taxon>Emiliania</taxon>
    </lineage>
</organism>
<dbReference type="InterPro" id="IPR029063">
    <property type="entry name" value="SAM-dependent_MTases_sf"/>
</dbReference>
<dbReference type="PaxDb" id="2903-EOD26491"/>
<dbReference type="RefSeq" id="XP_005778920.1">
    <property type="nucleotide sequence ID" value="XM_005778863.1"/>
</dbReference>
<dbReference type="Proteomes" id="UP000013827">
    <property type="component" value="Unassembled WGS sequence"/>
</dbReference>
<keyword evidence="3" id="KW-1185">Reference proteome</keyword>
<proteinExistence type="predicted"/>
<reference evidence="2" key="2">
    <citation type="submission" date="2024-10" db="UniProtKB">
        <authorList>
            <consortium name="EnsemblProtists"/>
        </authorList>
    </citation>
    <scope>IDENTIFICATION</scope>
</reference>
<protein>
    <submittedName>
        <fullName evidence="2">Uncharacterized protein</fullName>
    </submittedName>
</protein>
<feature type="chain" id="PRO_5044200661" evidence="1">
    <location>
        <begin position="20"/>
        <end position="314"/>
    </location>
</feature>
<dbReference type="CDD" id="cd02440">
    <property type="entry name" value="AdoMet_MTases"/>
    <property type="match status" value="1"/>
</dbReference>
<dbReference type="EnsemblProtists" id="EOD26491">
    <property type="protein sequence ID" value="EOD26491"/>
    <property type="gene ID" value="EMIHUDRAFT_205555"/>
</dbReference>
<dbReference type="KEGG" id="ehx:EMIHUDRAFT_205555"/>
<sequence>MPARHALLVAATLVSESSCIANVAAPLRVADVRCDAVTGVWTLQLPDGVSGDGLPTAGPPTAGPLLPSLPSGAVLDLEQRRLEGDGNVGYRLWRSAGAMCRWMRRNEGAVRGARVLELGAGTGAVGIFAAALGAREVVLTDGEAGLLPLLASNARRNRPLLSHSTEVTAGRWRFGDDPPACARAGAFDLVLGTDITYSVNTERDALCGTLRRLLEIGPDNGRAARCLIAHEHRRADMFDVEAVLLANEPAAAWDARDVCLGTFLASAREHGLRVAPLVTEAGRRVQRAPGVVEMTTDLTVFEVSRDELHADPTL</sequence>
<evidence type="ECO:0000313" key="2">
    <source>
        <dbReference type="EnsemblProtists" id="EOD26491"/>
    </source>
</evidence>
<evidence type="ECO:0000256" key="1">
    <source>
        <dbReference type="SAM" id="SignalP"/>
    </source>
</evidence>
<dbReference type="SUPFAM" id="SSF53335">
    <property type="entry name" value="S-adenosyl-L-methionine-dependent methyltransferases"/>
    <property type="match status" value="1"/>
</dbReference>
<dbReference type="AlphaFoldDB" id="A0A0D3JSK6"/>
<keyword evidence="1" id="KW-0732">Signal</keyword>
<accession>A0A0D3JSK6</accession>
<dbReference type="PANTHER" id="PTHR14614">
    <property type="entry name" value="HEPATOCELLULAR CARCINOMA-ASSOCIATED ANTIGEN"/>
    <property type="match status" value="1"/>
</dbReference>
<dbReference type="InterPro" id="IPR019410">
    <property type="entry name" value="Methyltransf_16"/>
</dbReference>
<evidence type="ECO:0000313" key="3">
    <source>
        <dbReference type="Proteomes" id="UP000013827"/>
    </source>
</evidence>
<dbReference type="Gene3D" id="3.40.50.150">
    <property type="entry name" value="Vaccinia Virus protein VP39"/>
    <property type="match status" value="1"/>
</dbReference>
<dbReference type="PANTHER" id="PTHR14614:SF132">
    <property type="entry name" value="PROTEIN-LYSINE METHYLTRANSFERASE C42C1.13"/>
    <property type="match status" value="1"/>
</dbReference>
<dbReference type="GeneID" id="17272037"/>
<reference evidence="3" key="1">
    <citation type="journal article" date="2013" name="Nature">
        <title>Pan genome of the phytoplankton Emiliania underpins its global distribution.</title>
        <authorList>
            <person name="Read B.A."/>
            <person name="Kegel J."/>
            <person name="Klute M.J."/>
            <person name="Kuo A."/>
            <person name="Lefebvre S.C."/>
            <person name="Maumus F."/>
            <person name="Mayer C."/>
            <person name="Miller J."/>
            <person name="Monier A."/>
            <person name="Salamov A."/>
            <person name="Young J."/>
            <person name="Aguilar M."/>
            <person name="Claverie J.M."/>
            <person name="Frickenhaus S."/>
            <person name="Gonzalez K."/>
            <person name="Herman E.K."/>
            <person name="Lin Y.C."/>
            <person name="Napier J."/>
            <person name="Ogata H."/>
            <person name="Sarno A.F."/>
            <person name="Shmutz J."/>
            <person name="Schroeder D."/>
            <person name="de Vargas C."/>
            <person name="Verret F."/>
            <person name="von Dassow P."/>
            <person name="Valentin K."/>
            <person name="Van de Peer Y."/>
            <person name="Wheeler G."/>
            <person name="Dacks J.B."/>
            <person name="Delwiche C.F."/>
            <person name="Dyhrman S.T."/>
            <person name="Glockner G."/>
            <person name="John U."/>
            <person name="Richards T."/>
            <person name="Worden A.Z."/>
            <person name="Zhang X."/>
            <person name="Grigoriev I.V."/>
            <person name="Allen A.E."/>
            <person name="Bidle K."/>
            <person name="Borodovsky M."/>
            <person name="Bowler C."/>
            <person name="Brownlee C."/>
            <person name="Cock J.M."/>
            <person name="Elias M."/>
            <person name="Gladyshev V.N."/>
            <person name="Groth M."/>
            <person name="Guda C."/>
            <person name="Hadaegh A."/>
            <person name="Iglesias-Rodriguez M.D."/>
            <person name="Jenkins J."/>
            <person name="Jones B.M."/>
            <person name="Lawson T."/>
            <person name="Leese F."/>
            <person name="Lindquist E."/>
            <person name="Lobanov A."/>
            <person name="Lomsadze A."/>
            <person name="Malik S.B."/>
            <person name="Marsh M.E."/>
            <person name="Mackinder L."/>
            <person name="Mock T."/>
            <person name="Mueller-Roeber B."/>
            <person name="Pagarete A."/>
            <person name="Parker M."/>
            <person name="Probert I."/>
            <person name="Quesneville H."/>
            <person name="Raines C."/>
            <person name="Rensing S.A."/>
            <person name="Riano-Pachon D.M."/>
            <person name="Richier S."/>
            <person name="Rokitta S."/>
            <person name="Shiraiwa Y."/>
            <person name="Soanes D.M."/>
            <person name="van der Giezen M."/>
            <person name="Wahlund T.M."/>
            <person name="Williams B."/>
            <person name="Wilson W."/>
            <person name="Wolfe G."/>
            <person name="Wurch L.L."/>
        </authorList>
    </citation>
    <scope>NUCLEOTIDE SEQUENCE</scope>
</reference>